<proteinExistence type="predicted"/>
<evidence type="ECO:0008006" key="3">
    <source>
        <dbReference type="Google" id="ProtNLM"/>
    </source>
</evidence>
<dbReference type="EMBL" id="OX597816">
    <property type="protein sequence ID" value="CAI9719689.1"/>
    <property type="molecule type" value="Genomic_DNA"/>
</dbReference>
<accession>A0AA36F060</accession>
<gene>
    <name evidence="1" type="ORF">OCTVUL_1B011609</name>
</gene>
<organism evidence="1 2">
    <name type="scientific">Octopus vulgaris</name>
    <name type="common">Common octopus</name>
    <dbReference type="NCBI Taxonomy" id="6645"/>
    <lineage>
        <taxon>Eukaryota</taxon>
        <taxon>Metazoa</taxon>
        <taxon>Spiralia</taxon>
        <taxon>Lophotrochozoa</taxon>
        <taxon>Mollusca</taxon>
        <taxon>Cephalopoda</taxon>
        <taxon>Coleoidea</taxon>
        <taxon>Octopodiformes</taxon>
        <taxon>Octopoda</taxon>
        <taxon>Incirrata</taxon>
        <taxon>Octopodidae</taxon>
        <taxon>Octopus</taxon>
    </lineage>
</organism>
<evidence type="ECO:0000313" key="1">
    <source>
        <dbReference type="EMBL" id="CAI9719689.1"/>
    </source>
</evidence>
<dbReference type="AlphaFoldDB" id="A0AA36F060"/>
<evidence type="ECO:0000313" key="2">
    <source>
        <dbReference type="Proteomes" id="UP001162480"/>
    </source>
</evidence>
<protein>
    <recommendedName>
        <fullName evidence="3">DUF4200 domain-containing protein</fullName>
    </recommendedName>
</protein>
<name>A0AA36F060_OCTVU</name>
<dbReference type="Proteomes" id="UP001162480">
    <property type="component" value="Chromosome 3"/>
</dbReference>
<keyword evidence="2" id="KW-1185">Reference proteome</keyword>
<reference evidence="1" key="1">
    <citation type="submission" date="2023-08" db="EMBL/GenBank/DDBJ databases">
        <authorList>
            <person name="Alioto T."/>
            <person name="Alioto T."/>
            <person name="Gomez Garrido J."/>
        </authorList>
    </citation>
    <scope>NUCLEOTIDE SEQUENCE</scope>
</reference>
<sequence>MFKQMEFYEKKVELNATKSEYVKKRIGFVEKFEELKERKLALESQKGTQAKMFRTFVPFIQLCQRKVKANKRKSIMARWLKRKSIMARWLSMKLTEEIELLKKKTVLLETKYIKLQHSIEKHKIFKDFMEKIVREIPAITHKHELINRHRGLVQCNERLNTIQDEASDTLTGLKSRRKQFSFEALHLNLYNQLIHLNNEYSVQNRKIKKFQQHLDGLINTGTQKILALANIRLVTNELYRMIKSKDTTLDTFVQLSKIAIYGEQLQSSIRCVVELCKNDKKYRRISLFH</sequence>